<organism evidence="1 2">
    <name type="scientific">Enterobacter chengduensis</name>
    <dbReference type="NCBI Taxonomy" id="2494701"/>
    <lineage>
        <taxon>Bacteria</taxon>
        <taxon>Pseudomonadati</taxon>
        <taxon>Pseudomonadota</taxon>
        <taxon>Gammaproteobacteria</taxon>
        <taxon>Enterobacterales</taxon>
        <taxon>Enterobacteriaceae</taxon>
        <taxon>Enterobacter</taxon>
        <taxon>Enterobacter cloacae complex</taxon>
    </lineage>
</organism>
<keyword evidence="2" id="KW-1185">Reference proteome</keyword>
<dbReference type="Proteomes" id="UP000033354">
    <property type="component" value="Unassembled WGS sequence"/>
</dbReference>
<dbReference type="GeneID" id="63141149"/>
<comment type="caution">
    <text evidence="1">The sequence shown here is derived from an EMBL/GenBank/DDBJ whole genome shotgun (WGS) entry which is preliminary data.</text>
</comment>
<dbReference type="EMBL" id="JZKT01000003">
    <property type="protein sequence ID" value="KJX38984.1"/>
    <property type="molecule type" value="Genomic_DNA"/>
</dbReference>
<accession>A0AAW3HNI5</accession>
<evidence type="ECO:0000313" key="2">
    <source>
        <dbReference type="Proteomes" id="UP000033354"/>
    </source>
</evidence>
<dbReference type="AlphaFoldDB" id="A0AAW3HNI5"/>
<proteinExistence type="predicted"/>
<sequence>MAVIKTHTGTVITRTGEKQVQLHQNPTTWVGGPKEYYYKVTGRRGGAVGVRTRLVLSSIRPIEKMEDQQQ</sequence>
<reference evidence="1 2" key="1">
    <citation type="submission" date="2015-02" db="EMBL/GenBank/DDBJ databases">
        <authorList>
            <person name="Adams M."/>
            <person name="Sutton G."/>
            <person name="Nelson K."/>
            <person name="Bonomo R."/>
            <person name="McCorrison J."/>
            <person name="Sanka R."/>
            <person name="Brinkac L."/>
            <person name="Nierman W."/>
        </authorList>
    </citation>
    <scope>NUCLEOTIDE SEQUENCE [LARGE SCALE GENOMIC DNA]</scope>
    <source>
        <strain evidence="1 2">CIDEIMsCOL9</strain>
    </source>
</reference>
<name>A0AAW3HNI5_9ENTR</name>
<gene>
    <name evidence="1" type="ORF">SG71_02135</name>
</gene>
<protein>
    <submittedName>
        <fullName evidence="1">Uncharacterized protein</fullName>
    </submittedName>
</protein>
<evidence type="ECO:0000313" key="1">
    <source>
        <dbReference type="EMBL" id="KJX38984.1"/>
    </source>
</evidence>
<dbReference type="RefSeq" id="WP_032638359.1">
    <property type="nucleotide sequence ID" value="NZ_CP043318.1"/>
</dbReference>